<evidence type="ECO:0000256" key="10">
    <source>
        <dbReference type="SAM" id="MobiDB-lite"/>
    </source>
</evidence>
<evidence type="ECO:0000256" key="9">
    <source>
        <dbReference type="PROSITE-ProRule" id="PRU00023"/>
    </source>
</evidence>
<evidence type="ECO:0000259" key="11">
    <source>
        <dbReference type="Pfam" id="PF17959"/>
    </source>
</evidence>
<dbReference type="InterPro" id="IPR041541">
    <property type="entry name" value="Glutaminase_EF-hand"/>
</dbReference>
<sequence length="617" mass="68213">MENGSIIVGEKKACCGGAETHEMKNRSRSANEKNMSVEEQERAIEIIFKILKDKKGRVPVNKLFSVIEEAGVGLNDPRLKEIMENITELQRKSMKTEELAKDSYFLDKETFKKIVSHNCVMLHRIMTNDFVIQQFKNFWDEILNIYEDCKSFDEGDPADYIPQLARANRSHWGVSVCTVDGQRANIGDTSIPFCIQSASKPLNYALAITLLGAKTVHEYIGYEPSGISFNSIALNKENKPHNPMINSGAIVTCSLLHTDLKLADRFDNVINEYKKMAGLEFIGFSNPTFLSERETADRNFCLGYYMKENGCFPAGTNVLEVLDFYFQLCSVEITCESGAVIAATLANGGICPLTGERVLSTEAVQDTLSLMHSCGMYDYSGQFAFKVGLPAKSGVSGVILLVVPNLIGIAMWSPPLDKLGNSCRGIKFCKELVHKFAFHNYDSLLHSTAKLDPRRTTQESRSQEIVSLLFSAQNNDVTALRCVCMAGVDMNQTDYDGRSALHIAAAEGHCDVVSFLLEFGQADYSIKDRWGVTPYQEALRFNHTDVVSVFQQHMDECEIEEMANSLQAVELAPGLKPSPTQQQQPLPGSRAAAKSGAAAAARAENGPPPVDMKPVKE</sequence>
<dbReference type="PANTHER" id="PTHR12544">
    <property type="entry name" value="GLUTAMINASE"/>
    <property type="match status" value="1"/>
</dbReference>
<comment type="caution">
    <text evidence="12">The sequence shown here is derived from an EMBL/GenBank/DDBJ whole genome shotgun (WGS) entry which is preliminary data.</text>
</comment>
<dbReference type="InterPro" id="IPR012338">
    <property type="entry name" value="Beta-lactam/transpept-like"/>
</dbReference>
<dbReference type="GO" id="GO:0006537">
    <property type="term" value="P:glutamate biosynthetic process"/>
    <property type="evidence" value="ECO:0007669"/>
    <property type="project" value="TreeGrafter"/>
</dbReference>
<feature type="region of interest" description="Disordered" evidence="10">
    <location>
        <begin position="574"/>
        <end position="617"/>
    </location>
</feature>
<dbReference type="Proteomes" id="UP000215902">
    <property type="component" value="Unassembled WGS sequence"/>
</dbReference>
<evidence type="ECO:0000256" key="2">
    <source>
        <dbReference type="ARBA" id="ARBA00011881"/>
    </source>
</evidence>
<dbReference type="HAMAP" id="MF_00313">
    <property type="entry name" value="Glutaminase"/>
    <property type="match status" value="1"/>
</dbReference>
<gene>
    <name evidence="12" type="ORF">BOX15_Mlig000563g5</name>
</gene>
<organism evidence="12 13">
    <name type="scientific">Macrostomum lignano</name>
    <dbReference type="NCBI Taxonomy" id="282301"/>
    <lineage>
        <taxon>Eukaryota</taxon>
        <taxon>Metazoa</taxon>
        <taxon>Spiralia</taxon>
        <taxon>Lophotrochozoa</taxon>
        <taxon>Platyhelminthes</taxon>
        <taxon>Rhabditophora</taxon>
        <taxon>Macrostomorpha</taxon>
        <taxon>Macrostomida</taxon>
        <taxon>Macrostomidae</taxon>
        <taxon>Macrostomum</taxon>
    </lineage>
</organism>
<comment type="similarity">
    <text evidence="1">Belongs to the glutaminase family.</text>
</comment>
<dbReference type="Pfam" id="PF04960">
    <property type="entry name" value="Glutaminase"/>
    <property type="match status" value="1"/>
</dbReference>
<dbReference type="Pfam" id="PF12796">
    <property type="entry name" value="Ank_2"/>
    <property type="match status" value="1"/>
</dbReference>
<dbReference type="FunFam" id="1.25.40.20:FF:000069">
    <property type="entry name" value="Glutaminase, isoform E"/>
    <property type="match status" value="1"/>
</dbReference>
<keyword evidence="5" id="KW-0378">Hydrolase</keyword>
<dbReference type="GO" id="GO:0004359">
    <property type="term" value="F:glutaminase activity"/>
    <property type="evidence" value="ECO:0007669"/>
    <property type="project" value="UniProtKB-EC"/>
</dbReference>
<evidence type="ECO:0000313" key="12">
    <source>
        <dbReference type="EMBL" id="PAA76006.1"/>
    </source>
</evidence>
<dbReference type="SMART" id="SM00248">
    <property type="entry name" value="ANK"/>
    <property type="match status" value="3"/>
</dbReference>
<dbReference type="Pfam" id="PF17959">
    <property type="entry name" value="EF-hand_14"/>
    <property type="match status" value="1"/>
</dbReference>
<comment type="subunit">
    <text evidence="2">Homotetramer.</text>
</comment>
<keyword evidence="6 9" id="KW-0040">ANK repeat</keyword>
<protein>
    <recommendedName>
        <fullName evidence="3">glutaminase</fullName>
        <ecNumber evidence="3">3.5.1.2</ecNumber>
    </recommendedName>
    <alternativeName>
        <fullName evidence="8">L-glutamine amidohydrolase</fullName>
    </alternativeName>
</protein>
<dbReference type="EMBL" id="NIVC01000850">
    <property type="protein sequence ID" value="PAA76006.1"/>
    <property type="molecule type" value="Genomic_DNA"/>
</dbReference>
<dbReference type="InterPro" id="IPR002110">
    <property type="entry name" value="Ankyrin_rpt"/>
</dbReference>
<dbReference type="PANTHER" id="PTHR12544:SF29">
    <property type="entry name" value="GLUTAMINASE"/>
    <property type="match status" value="1"/>
</dbReference>
<dbReference type="FunFam" id="3.40.710.10:FF:000008">
    <property type="entry name" value="Glutaminase, isoform E"/>
    <property type="match status" value="1"/>
</dbReference>
<dbReference type="SUPFAM" id="SSF56601">
    <property type="entry name" value="beta-lactamase/transpeptidase-like"/>
    <property type="match status" value="1"/>
</dbReference>
<comment type="catalytic activity">
    <reaction evidence="7">
        <text>L-glutamine + H2O = L-glutamate + NH4(+)</text>
        <dbReference type="Rhea" id="RHEA:15889"/>
        <dbReference type="ChEBI" id="CHEBI:15377"/>
        <dbReference type="ChEBI" id="CHEBI:28938"/>
        <dbReference type="ChEBI" id="CHEBI:29985"/>
        <dbReference type="ChEBI" id="CHEBI:58359"/>
        <dbReference type="EC" id="3.5.1.2"/>
    </reaction>
</comment>
<dbReference type="EC" id="3.5.1.2" evidence="3"/>
<dbReference type="AlphaFoldDB" id="A0A267FQH6"/>
<feature type="domain" description="Glutaminase EF-hand" evidence="11">
    <location>
        <begin position="45"/>
        <end position="132"/>
    </location>
</feature>
<proteinExistence type="inferred from homology"/>
<dbReference type="Gene3D" id="1.10.238.210">
    <property type="match status" value="1"/>
</dbReference>
<dbReference type="PROSITE" id="PS50088">
    <property type="entry name" value="ANK_REPEAT"/>
    <property type="match status" value="1"/>
</dbReference>
<dbReference type="STRING" id="282301.A0A267FQH6"/>
<dbReference type="Gene3D" id="1.25.40.20">
    <property type="entry name" value="Ankyrin repeat-containing domain"/>
    <property type="match status" value="1"/>
</dbReference>
<dbReference type="OrthoDB" id="9995210at2759"/>
<dbReference type="InterPro" id="IPR036770">
    <property type="entry name" value="Ankyrin_rpt-contain_sf"/>
</dbReference>
<dbReference type="PROSITE" id="PS50297">
    <property type="entry name" value="ANK_REP_REGION"/>
    <property type="match status" value="1"/>
</dbReference>
<evidence type="ECO:0000256" key="5">
    <source>
        <dbReference type="ARBA" id="ARBA00022801"/>
    </source>
</evidence>
<feature type="repeat" description="ANK" evidence="9">
    <location>
        <begin position="496"/>
        <end position="520"/>
    </location>
</feature>
<dbReference type="InterPro" id="IPR015868">
    <property type="entry name" value="Glutaminase"/>
</dbReference>
<evidence type="ECO:0000256" key="8">
    <source>
        <dbReference type="ARBA" id="ARBA00077251"/>
    </source>
</evidence>
<accession>A0A267FQH6</accession>
<name>A0A267FQH6_9PLAT</name>
<dbReference type="SUPFAM" id="SSF48403">
    <property type="entry name" value="Ankyrin repeat"/>
    <property type="match status" value="1"/>
</dbReference>
<evidence type="ECO:0000256" key="4">
    <source>
        <dbReference type="ARBA" id="ARBA00022737"/>
    </source>
</evidence>
<evidence type="ECO:0000256" key="3">
    <source>
        <dbReference type="ARBA" id="ARBA00012918"/>
    </source>
</evidence>
<evidence type="ECO:0000256" key="6">
    <source>
        <dbReference type="ARBA" id="ARBA00023043"/>
    </source>
</evidence>
<evidence type="ECO:0000256" key="7">
    <source>
        <dbReference type="ARBA" id="ARBA00049534"/>
    </source>
</evidence>
<evidence type="ECO:0000313" key="13">
    <source>
        <dbReference type="Proteomes" id="UP000215902"/>
    </source>
</evidence>
<dbReference type="NCBIfam" id="TIGR03814">
    <property type="entry name" value="Gln_ase"/>
    <property type="match status" value="1"/>
</dbReference>
<dbReference type="GO" id="GO:0006543">
    <property type="term" value="P:L-glutamine catabolic process"/>
    <property type="evidence" value="ECO:0007669"/>
    <property type="project" value="TreeGrafter"/>
</dbReference>
<dbReference type="Gene3D" id="3.40.710.10">
    <property type="entry name" value="DD-peptidase/beta-lactamase superfamily"/>
    <property type="match status" value="1"/>
</dbReference>
<feature type="compositionally biased region" description="Low complexity" evidence="10">
    <location>
        <begin position="588"/>
        <end position="603"/>
    </location>
</feature>
<reference evidence="12 13" key="1">
    <citation type="submission" date="2017-06" db="EMBL/GenBank/DDBJ databases">
        <title>A platform for efficient transgenesis in Macrostomum lignano, a flatworm model organism for stem cell research.</title>
        <authorList>
            <person name="Berezikov E."/>
        </authorList>
    </citation>
    <scope>NUCLEOTIDE SEQUENCE [LARGE SCALE GENOMIC DNA]</scope>
    <source>
        <strain evidence="12">DV1</strain>
        <tissue evidence="12">Whole organism</tissue>
    </source>
</reference>
<evidence type="ECO:0000256" key="1">
    <source>
        <dbReference type="ARBA" id="ARBA00011076"/>
    </source>
</evidence>
<keyword evidence="4" id="KW-0677">Repeat</keyword>
<keyword evidence="13" id="KW-1185">Reference proteome</keyword>